<dbReference type="InterPro" id="IPR010982">
    <property type="entry name" value="Lambda_DNA-bd_dom_sf"/>
</dbReference>
<dbReference type="Proteomes" id="UP000006876">
    <property type="component" value="Chromosome"/>
</dbReference>
<evidence type="ECO:0000259" key="2">
    <source>
        <dbReference type="PROSITE" id="PS50943"/>
    </source>
</evidence>
<dbReference type="Pfam" id="PF13443">
    <property type="entry name" value="HTH_26"/>
    <property type="match status" value="1"/>
</dbReference>
<organism evidence="3 4">
    <name type="scientific">Achromobacter xylosoxidans (strain A8)</name>
    <dbReference type="NCBI Taxonomy" id="762376"/>
    <lineage>
        <taxon>Bacteria</taxon>
        <taxon>Pseudomonadati</taxon>
        <taxon>Pseudomonadota</taxon>
        <taxon>Betaproteobacteria</taxon>
        <taxon>Burkholderiales</taxon>
        <taxon>Alcaligenaceae</taxon>
        <taxon>Achromobacter</taxon>
    </lineage>
</organism>
<dbReference type="KEGG" id="axy:AXYL_00178"/>
<protein>
    <submittedName>
        <fullName evidence="3">Helix-turn-helix family protein 1</fullName>
    </submittedName>
</protein>
<sequence>MGDTRQLYIALMSLAQRLHTLMRWRGIKSQNQLARISGVPQSCIHRILMREDCYSPSRATLLRLARALDTSVPWLTDGVGPGGDAPPGSVGPPEGAPDGYCTEIWALLRNQSESTKKAIVSAVRLMAKDPAAT</sequence>
<dbReference type="GO" id="GO:0003677">
    <property type="term" value="F:DNA binding"/>
    <property type="evidence" value="ECO:0007669"/>
    <property type="project" value="InterPro"/>
</dbReference>
<feature type="domain" description="HTH cro/C1-type" evidence="2">
    <location>
        <begin position="29"/>
        <end position="75"/>
    </location>
</feature>
<evidence type="ECO:0000256" key="1">
    <source>
        <dbReference type="SAM" id="MobiDB-lite"/>
    </source>
</evidence>
<dbReference type="HOGENOM" id="CLU_2080204_0_0_4"/>
<evidence type="ECO:0000313" key="4">
    <source>
        <dbReference type="Proteomes" id="UP000006876"/>
    </source>
</evidence>
<proteinExistence type="predicted"/>
<feature type="region of interest" description="Disordered" evidence="1">
    <location>
        <begin position="77"/>
        <end position="96"/>
    </location>
</feature>
<dbReference type="STRING" id="762376.AXYL_00178"/>
<dbReference type="EMBL" id="CP002287">
    <property type="protein sequence ID" value="ADP13538.1"/>
    <property type="molecule type" value="Genomic_DNA"/>
</dbReference>
<dbReference type="PROSITE" id="PS50943">
    <property type="entry name" value="HTH_CROC1"/>
    <property type="match status" value="1"/>
</dbReference>
<dbReference type="AlphaFoldDB" id="E3HQJ8"/>
<dbReference type="SUPFAM" id="SSF47413">
    <property type="entry name" value="lambda repressor-like DNA-binding domains"/>
    <property type="match status" value="1"/>
</dbReference>
<dbReference type="Gene3D" id="1.10.260.40">
    <property type="entry name" value="lambda repressor-like DNA-binding domains"/>
    <property type="match status" value="1"/>
</dbReference>
<reference evidence="3 4" key="1">
    <citation type="journal article" date="2011" name="J. Bacteriol.">
        <title>Complete genome sequence of the haloaromatic acid-degrading bacterium Achromobacter xylosoxidans A8.</title>
        <authorList>
            <person name="Strnad H."/>
            <person name="Ridl J."/>
            <person name="Paces J."/>
            <person name="Kolar M."/>
            <person name="Vlcek C."/>
            <person name="Paces V."/>
        </authorList>
    </citation>
    <scope>NUCLEOTIDE SEQUENCE [LARGE SCALE GENOMIC DNA]</scope>
    <source>
        <strain evidence="3 4">A8</strain>
    </source>
</reference>
<name>E3HQJ8_ACHXA</name>
<gene>
    <name evidence="3" type="ordered locus">AXYL_00178</name>
</gene>
<dbReference type="SMART" id="SM00530">
    <property type="entry name" value="HTH_XRE"/>
    <property type="match status" value="1"/>
</dbReference>
<dbReference type="InterPro" id="IPR001387">
    <property type="entry name" value="Cro/C1-type_HTH"/>
</dbReference>
<dbReference type="eggNOG" id="COG3093">
    <property type="taxonomic scope" value="Bacteria"/>
</dbReference>
<accession>E3HQJ8</accession>
<dbReference type="CDD" id="cd00093">
    <property type="entry name" value="HTH_XRE"/>
    <property type="match status" value="1"/>
</dbReference>
<evidence type="ECO:0000313" key="3">
    <source>
        <dbReference type="EMBL" id="ADP13538.1"/>
    </source>
</evidence>